<protein>
    <submittedName>
        <fullName evidence="4">Uncharacterized hydrolase YxeP</fullName>
        <ecNumber evidence="4">3.-.-.-</ecNumber>
    </submittedName>
</protein>
<dbReference type="RefSeq" id="WP_002716358.1">
    <property type="nucleotide sequence ID" value="NZ_UFSI01000001.1"/>
</dbReference>
<dbReference type="GO" id="GO:0019877">
    <property type="term" value="P:diaminopimelate biosynthetic process"/>
    <property type="evidence" value="ECO:0007669"/>
    <property type="project" value="UniProtKB-ARBA"/>
</dbReference>
<dbReference type="PANTHER" id="PTHR11014">
    <property type="entry name" value="PEPTIDASE M20 FAMILY MEMBER"/>
    <property type="match status" value="1"/>
</dbReference>
<feature type="binding site" evidence="2">
    <location>
        <position position="168"/>
    </location>
    <ligand>
        <name>Mn(2+)</name>
        <dbReference type="ChEBI" id="CHEBI:29035"/>
        <label>2</label>
    </ligand>
</feature>
<dbReference type="PANTHER" id="PTHR11014:SF63">
    <property type="entry name" value="METALLOPEPTIDASE, PUTATIVE (AFU_ORTHOLOGUE AFUA_6G09600)-RELATED"/>
    <property type="match status" value="1"/>
</dbReference>
<dbReference type="OrthoDB" id="9777385at2"/>
<feature type="binding site" evidence="2">
    <location>
        <position position="109"/>
    </location>
    <ligand>
        <name>Mn(2+)</name>
        <dbReference type="ChEBI" id="CHEBI:29035"/>
        <label>2</label>
    </ligand>
</feature>
<dbReference type="Pfam" id="PF01546">
    <property type="entry name" value="Peptidase_M20"/>
    <property type="match status" value="1"/>
</dbReference>
<keyword evidence="2" id="KW-0479">Metal-binding</keyword>
<dbReference type="Gene3D" id="3.30.70.360">
    <property type="match status" value="1"/>
</dbReference>
<dbReference type="CDD" id="cd05666">
    <property type="entry name" value="M20_Acy1-like"/>
    <property type="match status" value="1"/>
</dbReference>
<feature type="binding site" evidence="2">
    <location>
        <position position="107"/>
    </location>
    <ligand>
        <name>Mn(2+)</name>
        <dbReference type="ChEBI" id="CHEBI:29035"/>
        <label>2</label>
    </ligand>
</feature>
<evidence type="ECO:0000256" key="2">
    <source>
        <dbReference type="PIRSR" id="PIRSR005962-1"/>
    </source>
</evidence>
<dbReference type="EMBL" id="UIGB01000001">
    <property type="protein sequence ID" value="SUU85532.1"/>
    <property type="molecule type" value="Genomic_DNA"/>
</dbReference>
<dbReference type="SUPFAM" id="SSF53187">
    <property type="entry name" value="Zn-dependent exopeptidases"/>
    <property type="match status" value="1"/>
</dbReference>
<sequence length="391" mass="41886">MPIVNRISEFQPDITAWRRELHAHPELMYEVHRTADFVAAKLREFGCDEVATGIGRTGVVGRIKGRKPAQGDGIKAVALRADMDALPIEEETGAPYRSTVPGRMHACGHDGHTAMLLGAARYLAETRNFAGEAVVVFQPAEEGGAGAAAMLDDGLADKYEFDEIYGMHNAPGMAVGTFALRAGPAMASTDHVDIEIEGIGGHAAAPHKTIDPVLAGSQLIVALQSIVSRSADPLESVVISICQFKAGDARNVIPQTATLIGTVRTLTPQMRDLVEKRIREVAAGIATLTGAKIAVQYRRGYPVLVNHAGQTEIAAQVADEVAGRERVSRDMPPLMGAEDFAFMLQARPGAFIFLGNGDSAGWHHPAFDFNDEAAVFGTSYWVRLVETRLPA</sequence>
<dbReference type="PIRSF" id="PIRSF005962">
    <property type="entry name" value="Pept_M20D_amidohydro"/>
    <property type="match status" value="1"/>
</dbReference>
<keyword evidence="1 4" id="KW-0378">Hydrolase</keyword>
<organism evidence="4 5">
    <name type="scientific">Afipia felis</name>
    <name type="common">Cat scratch disease bacillus</name>
    <dbReference type="NCBI Taxonomy" id="1035"/>
    <lineage>
        <taxon>Bacteria</taxon>
        <taxon>Pseudomonadati</taxon>
        <taxon>Pseudomonadota</taxon>
        <taxon>Alphaproteobacteria</taxon>
        <taxon>Hyphomicrobiales</taxon>
        <taxon>Nitrobacteraceae</taxon>
        <taxon>Afipia</taxon>
    </lineage>
</organism>
<dbReference type="EC" id="3.-.-.-" evidence="4"/>
<dbReference type="AlphaFoldDB" id="A0A380W9D7"/>
<accession>A0A380W9D7</accession>
<dbReference type="FunFam" id="3.30.70.360:FF:000001">
    <property type="entry name" value="N-acetyldiaminopimelate deacetylase"/>
    <property type="match status" value="1"/>
</dbReference>
<dbReference type="InterPro" id="IPR002933">
    <property type="entry name" value="Peptidase_M20"/>
</dbReference>
<dbReference type="Pfam" id="PF07687">
    <property type="entry name" value="M20_dimer"/>
    <property type="match status" value="1"/>
</dbReference>
<dbReference type="GO" id="GO:0050118">
    <property type="term" value="F:N-acetyldiaminopimelate deacetylase activity"/>
    <property type="evidence" value="ECO:0007669"/>
    <property type="project" value="UniProtKB-ARBA"/>
</dbReference>
<name>A0A380W9D7_AFIFE</name>
<dbReference type="Gene3D" id="3.40.630.10">
    <property type="entry name" value="Zn peptidases"/>
    <property type="match status" value="1"/>
</dbReference>
<reference evidence="4 5" key="1">
    <citation type="submission" date="2018-06" db="EMBL/GenBank/DDBJ databases">
        <authorList>
            <consortium name="Pathogen Informatics"/>
            <person name="Doyle S."/>
        </authorList>
    </citation>
    <scope>NUCLEOTIDE SEQUENCE [LARGE SCALE GENOMIC DNA]</scope>
    <source>
        <strain evidence="4 5">NCTC12722</strain>
    </source>
</reference>
<proteinExistence type="predicted"/>
<feature type="binding site" evidence="2">
    <location>
        <position position="363"/>
    </location>
    <ligand>
        <name>Mn(2+)</name>
        <dbReference type="ChEBI" id="CHEBI:29035"/>
        <label>2</label>
    </ligand>
</feature>
<evidence type="ECO:0000256" key="1">
    <source>
        <dbReference type="ARBA" id="ARBA00022801"/>
    </source>
</evidence>
<evidence type="ECO:0000313" key="5">
    <source>
        <dbReference type="Proteomes" id="UP000254343"/>
    </source>
</evidence>
<evidence type="ECO:0000259" key="3">
    <source>
        <dbReference type="Pfam" id="PF07687"/>
    </source>
</evidence>
<feature type="binding site" evidence="2">
    <location>
        <position position="142"/>
    </location>
    <ligand>
        <name>Mn(2+)</name>
        <dbReference type="ChEBI" id="CHEBI:29035"/>
        <label>2</label>
    </ligand>
</feature>
<dbReference type="SUPFAM" id="SSF55031">
    <property type="entry name" value="Bacterial exopeptidase dimerisation domain"/>
    <property type="match status" value="1"/>
</dbReference>
<dbReference type="NCBIfam" id="TIGR01891">
    <property type="entry name" value="amidohydrolases"/>
    <property type="match status" value="1"/>
</dbReference>
<dbReference type="InterPro" id="IPR036264">
    <property type="entry name" value="Bact_exopeptidase_dim_dom"/>
</dbReference>
<feature type="domain" description="Peptidase M20 dimerisation" evidence="3">
    <location>
        <begin position="192"/>
        <end position="282"/>
    </location>
</feature>
<dbReference type="Proteomes" id="UP000254343">
    <property type="component" value="Unassembled WGS sequence"/>
</dbReference>
<keyword evidence="2" id="KW-0464">Manganese</keyword>
<comment type="cofactor">
    <cofactor evidence="2">
        <name>Mn(2+)</name>
        <dbReference type="ChEBI" id="CHEBI:29035"/>
    </cofactor>
    <text evidence="2">The Mn(2+) ion enhances activity.</text>
</comment>
<dbReference type="GO" id="GO:0046872">
    <property type="term" value="F:metal ion binding"/>
    <property type="evidence" value="ECO:0007669"/>
    <property type="project" value="UniProtKB-KW"/>
</dbReference>
<gene>
    <name evidence="4" type="primary">yxeP_2</name>
    <name evidence="4" type="ORF">NCTC12722_02745</name>
</gene>
<evidence type="ECO:0000313" key="4">
    <source>
        <dbReference type="EMBL" id="SUU85532.1"/>
    </source>
</evidence>
<dbReference type="InterPro" id="IPR011650">
    <property type="entry name" value="Peptidase_M20_dimer"/>
</dbReference>
<dbReference type="InterPro" id="IPR017439">
    <property type="entry name" value="Amidohydrolase"/>
</dbReference>